<evidence type="ECO:0000313" key="2">
    <source>
        <dbReference type="Proteomes" id="UP001517376"/>
    </source>
</evidence>
<comment type="caution">
    <text evidence="1">The sequence shown here is derived from an EMBL/GenBank/DDBJ whole genome shotgun (WGS) entry which is preliminary data.</text>
</comment>
<reference evidence="2" key="1">
    <citation type="submission" date="2020-01" db="EMBL/GenBank/DDBJ databases">
        <title>Sphingomonas sp. strain CSW-10.</title>
        <authorList>
            <person name="Chen W.-M."/>
        </authorList>
    </citation>
    <scope>NUCLEOTIDE SEQUENCE [LARGE SCALE GENOMIC DNA]</scope>
    <source>
        <strain evidence="2">CCP-1</strain>
    </source>
</reference>
<evidence type="ECO:0000313" key="1">
    <source>
        <dbReference type="EMBL" id="NBE06400.1"/>
    </source>
</evidence>
<protein>
    <submittedName>
        <fullName evidence="1">Dihydroorotate dehydrogenase</fullName>
    </submittedName>
</protein>
<sequence length="119" mass="12084">MRAQDDLEDLFATARHMPVRPSAALLDRVLADGLDAQPRPHTAPLMRPPAAAAGGLWSRLAALFGGAGALAGMGTAAAAGLLIGFAQPSNLATLEDAMLGSPLETVELVPSVDGFLVGN</sequence>
<accession>A0ABW9Y1L6</accession>
<organism evidence="1 2">
    <name type="scientific">Paragemmobacter ruber</name>
    <dbReference type="NCBI Taxonomy" id="1985673"/>
    <lineage>
        <taxon>Bacteria</taxon>
        <taxon>Pseudomonadati</taxon>
        <taxon>Pseudomonadota</taxon>
        <taxon>Alphaproteobacteria</taxon>
        <taxon>Rhodobacterales</taxon>
        <taxon>Paracoccaceae</taxon>
        <taxon>Paragemmobacter</taxon>
    </lineage>
</organism>
<name>A0ABW9Y1L6_9RHOB</name>
<gene>
    <name evidence="1" type="ORF">GU920_02555</name>
</gene>
<dbReference type="EMBL" id="JAAATW010000001">
    <property type="protein sequence ID" value="NBE06400.1"/>
    <property type="molecule type" value="Genomic_DNA"/>
</dbReference>
<proteinExistence type="predicted"/>
<keyword evidence="2" id="KW-1185">Reference proteome</keyword>
<dbReference type="Proteomes" id="UP001517376">
    <property type="component" value="Unassembled WGS sequence"/>
</dbReference>